<feature type="region of interest" description="Disordered" evidence="1">
    <location>
        <begin position="1"/>
        <end position="26"/>
    </location>
</feature>
<dbReference type="InterPro" id="IPR032623">
    <property type="entry name" value="FecR_N"/>
</dbReference>
<reference evidence="4 5" key="1">
    <citation type="submission" date="2019-12" db="EMBL/GenBank/DDBJ databases">
        <title>Genomic-based taxomic classification of the family Erythrobacteraceae.</title>
        <authorList>
            <person name="Xu L."/>
        </authorList>
    </citation>
    <scope>NUCLEOTIDE SEQUENCE [LARGE SCALE GENOMIC DNA]</scope>
    <source>
        <strain evidence="4 5">S36</strain>
    </source>
</reference>
<evidence type="ECO:0000259" key="3">
    <source>
        <dbReference type="Pfam" id="PF16220"/>
    </source>
</evidence>
<dbReference type="EMBL" id="WTYJ01000002">
    <property type="protein sequence ID" value="MXO99572.1"/>
    <property type="molecule type" value="Genomic_DNA"/>
</dbReference>
<dbReference type="PANTHER" id="PTHR30273:SF2">
    <property type="entry name" value="PROTEIN FECR"/>
    <property type="match status" value="1"/>
</dbReference>
<dbReference type="Proteomes" id="UP000469430">
    <property type="component" value="Unassembled WGS sequence"/>
</dbReference>
<protein>
    <submittedName>
        <fullName evidence="4">DUF4880 domain-containing protein</fullName>
    </submittedName>
</protein>
<dbReference type="InterPro" id="IPR006860">
    <property type="entry name" value="FecR"/>
</dbReference>
<dbReference type="AlphaFoldDB" id="A0A6I4TUT4"/>
<name>A0A6I4TUT4_9SPHN</name>
<evidence type="ECO:0000313" key="5">
    <source>
        <dbReference type="Proteomes" id="UP000469430"/>
    </source>
</evidence>
<gene>
    <name evidence="4" type="ORF">GRI97_11290</name>
</gene>
<dbReference type="PANTHER" id="PTHR30273">
    <property type="entry name" value="PERIPLASMIC SIGNAL SENSOR AND SIGMA FACTOR ACTIVATOR FECR-RELATED"/>
    <property type="match status" value="1"/>
</dbReference>
<dbReference type="Pfam" id="PF04773">
    <property type="entry name" value="FecR"/>
    <property type="match status" value="1"/>
</dbReference>
<evidence type="ECO:0000313" key="4">
    <source>
        <dbReference type="EMBL" id="MXO99572.1"/>
    </source>
</evidence>
<dbReference type="Pfam" id="PF16220">
    <property type="entry name" value="DUF4880"/>
    <property type="match status" value="1"/>
</dbReference>
<organism evidence="4 5">
    <name type="scientific">Croceibacterium xixiisoli</name>
    <dbReference type="NCBI Taxonomy" id="1476466"/>
    <lineage>
        <taxon>Bacteria</taxon>
        <taxon>Pseudomonadati</taxon>
        <taxon>Pseudomonadota</taxon>
        <taxon>Alphaproteobacteria</taxon>
        <taxon>Sphingomonadales</taxon>
        <taxon>Erythrobacteraceae</taxon>
        <taxon>Croceibacterium</taxon>
    </lineage>
</organism>
<dbReference type="InterPro" id="IPR012373">
    <property type="entry name" value="Ferrdict_sens_TM"/>
</dbReference>
<evidence type="ECO:0000259" key="2">
    <source>
        <dbReference type="Pfam" id="PF04773"/>
    </source>
</evidence>
<proteinExistence type="predicted"/>
<dbReference type="Gene3D" id="2.60.120.1440">
    <property type="match status" value="1"/>
</dbReference>
<sequence length="329" mass="34685">MNAVAALAPSMRLGRKTPAQGDGMTAPQQLSDIDQAALSWFVANRGDDADAPGFARWQAADPRHGDAYARIENLWGSASFAGAAKRARPRHRGVAAATTLGLALCLTLGMGAGLRLTGTTLAWPADHATWVGQIAATTLADGSTVTLDSGSAIDVVMTDKGREIRVLRGRVFVAVAPDDRPLRVLSGDAEIRDIGTSFSVMRDDAGEHVAVADGVVDIGTPAAGARIVRAGQAGALVAGQLTPVRAINTLESFAWTQQRHYFSNQPVAAVADELRRYHRGWIVIANDRAAGVRISGGLNLSDPVAAMEELARLSGTRLTRVSDRVLILR</sequence>
<dbReference type="PIRSF" id="PIRSF018266">
    <property type="entry name" value="FecR"/>
    <property type="match status" value="1"/>
</dbReference>
<comment type="caution">
    <text evidence="4">The sequence shown here is derived from an EMBL/GenBank/DDBJ whole genome shotgun (WGS) entry which is preliminary data.</text>
</comment>
<keyword evidence="5" id="KW-1185">Reference proteome</keyword>
<feature type="domain" description="FecR N-terminal" evidence="3">
    <location>
        <begin position="35"/>
        <end position="74"/>
    </location>
</feature>
<accession>A0A6I4TUT4</accession>
<feature type="domain" description="FecR protein" evidence="2">
    <location>
        <begin position="127"/>
        <end position="216"/>
    </location>
</feature>
<dbReference type="GO" id="GO:0016989">
    <property type="term" value="F:sigma factor antagonist activity"/>
    <property type="evidence" value="ECO:0007669"/>
    <property type="project" value="TreeGrafter"/>
</dbReference>
<evidence type="ECO:0000256" key="1">
    <source>
        <dbReference type="SAM" id="MobiDB-lite"/>
    </source>
</evidence>